<feature type="region of interest" description="Disordered" evidence="8">
    <location>
        <begin position="1090"/>
        <end position="1126"/>
    </location>
</feature>
<feature type="compositionally biased region" description="Basic and acidic residues" evidence="8">
    <location>
        <begin position="1295"/>
        <end position="1311"/>
    </location>
</feature>
<feature type="compositionally biased region" description="Low complexity" evidence="8">
    <location>
        <begin position="437"/>
        <end position="451"/>
    </location>
</feature>
<protein>
    <recommendedName>
        <fullName evidence="6">Tubulin--tyrosine ligase-like protein 5</fullName>
    </recommendedName>
</protein>
<keyword evidence="4" id="KW-0547">Nucleotide-binding</keyword>
<dbReference type="EMBL" id="JAZGQO010000007">
    <property type="protein sequence ID" value="KAK6182262.1"/>
    <property type="molecule type" value="Genomic_DNA"/>
</dbReference>
<feature type="compositionally biased region" description="Polar residues" evidence="8">
    <location>
        <begin position="1102"/>
        <end position="1111"/>
    </location>
</feature>
<dbReference type="GO" id="GO:0005874">
    <property type="term" value="C:microtubule"/>
    <property type="evidence" value="ECO:0007669"/>
    <property type="project" value="UniProtKB-KW"/>
</dbReference>
<feature type="compositionally biased region" description="Acidic residues" evidence="8">
    <location>
        <begin position="636"/>
        <end position="646"/>
    </location>
</feature>
<dbReference type="PROSITE" id="PS51221">
    <property type="entry name" value="TTL"/>
    <property type="match status" value="1"/>
</dbReference>
<feature type="region of interest" description="Disordered" evidence="8">
    <location>
        <begin position="722"/>
        <end position="756"/>
    </location>
</feature>
<evidence type="ECO:0000256" key="6">
    <source>
        <dbReference type="ARBA" id="ARBA00041448"/>
    </source>
</evidence>
<feature type="compositionally biased region" description="Acidic residues" evidence="8">
    <location>
        <begin position="619"/>
        <end position="628"/>
    </location>
</feature>
<evidence type="ECO:0000313" key="10">
    <source>
        <dbReference type="Proteomes" id="UP001347796"/>
    </source>
</evidence>
<dbReference type="PANTHER" id="PTHR12241:SF145">
    <property type="entry name" value="TUBULIN POLYGLUTAMYLASE TTLL5"/>
    <property type="match status" value="1"/>
</dbReference>
<gene>
    <name evidence="9" type="ORF">SNE40_009982</name>
</gene>
<sequence>MASRGSDSDGGSMTPSERSDEERSEHDSDYETDEEEEESSDNLNVVWTGYGKKNPVMLFKVEAIMNKKSDLKTVGERYHMAYKFANTECKIIRNILQTHGLREIHPNSSDYNIVWSNGHLKPFTLRSMTEFQKINHFPRSYELTRKDRLFKNIQRMQQVKGLKHFDFIPSSFVLPGEYQDFCSAFLKDKGPWIVKPVASSRGRGVFLINHPEQAPLDENVIVCKYIANPLLIDGFKFDVRLYIAVTSYDPLVIYLFEEGLTRFATVKYEKTNRSIRNQCMHLTNYSVNKKSQDYVRNDDPEIEDYGNKWSLGALLRYLRSEGKDTAALMMRVEDVIMKTIISVELPVATACKMFMPHRGNCFELYGFDILIDDMLKPWIIEVNLSPSLACDSPLDLKIKGNMLCDLFSLTGLVCHDPMVKTLQQSKRNLEIASKLASRAKSARARPSSACSQKRPLSAGSTTQKKEVRNPALAGLSGEEIKILRRVKEEELRRKGWVRIFPSADSWDTHSQYLQFNTTHNLMLHQRLYAERHKTGSKTGASLTSTGQRSRNTYLQITGSGSHTKLDPERSVEAYAQALLRTRQYERRLGPRKKRKKGKKGRAGKVSNRRMKLAQGVAEDLQDEGEGQSDTEVPQISDDEPVIEPEPEPVPVPTKKTEKMTPTNKNPPIPTTQIKIKEKEAEVVNKPITAVVVEKPEEKEEIIKPKEPKKTVKKVTYTEVPAPTGAVARFEEKSPPVEEPPQTPTPPPSPPPIPPEPRYNVVGLLNKGRTLSKVQARSAFAMYLVRVEDRLLTDSSVLSTEAIDALNEQMDLVLRFLKRAAVNLQQSFKVVVPSRKLPLSDRRRILAKQLGDFVHIYNKETEQLKSRQQIDKKHLRRGESTEGLNENKFDHFVKTVSEGELEDVLTTYTRINKSASIFLGSNSKSTTNTSDTTTQPPISTSNTTSTTTTETLVKRKDSDNGLITWEDVPRIRSASNTDLRAVNNHGAFVGNNRPISAKHTYTDAVSIYSQRLLRPRSASMGNMPKGKSPTNRPVSAVIPRPVNPSFAPSEPTVDTYNEQAIQDALQRLAVRQQARQYSAFNGSCVLSQENIATRPPSGHHNNRPGTASSMRSTPDNNNSNNTGTNFNHQNIISSNNDNQQNYVAPKIAKVRYTSEENTCITRPITSYKNSTTYMSSKPPSSHGRQNVHHRNANTTFNTFIEDAGQVRDIANAYGQITGNTHYSTGGYHNSRQLQFAQQQMFKQQRLMEQSKALLEQSRAKHQAMVAQAHAAQRTLIGSNNTDGKNDHSNSQTRAPSAERSKQRFRNDMEYSKPRVNSAQQSEHTRPRVISAQQSEHSKSRVGSAQQSEHSKPRINIVQQREHSNPRVSSAQQHAHSKPSVNIAQQSELSNPRTNFAQFDRPKPRVNGDVNEHAIPKKTASEGYENSQTRPVSSKQKSTKTQQNEQTRRPITSESQHKQNDGFNSDGQLIETRQERIHKKTLEAQQKLAQQKALEAPFGENLSENENNSQSYAPKPPDQPSSYKKLPNSYRIARTNATNSNDEKALNFDFYNSLKYDVHTGQTRSRGGDSKYCGHFMCDI</sequence>
<feature type="compositionally biased region" description="Polar residues" evidence="8">
    <location>
        <begin position="1422"/>
        <end position="1452"/>
    </location>
</feature>
<feature type="region of interest" description="Disordered" evidence="8">
    <location>
        <begin position="1016"/>
        <end position="1036"/>
    </location>
</feature>
<evidence type="ECO:0000256" key="3">
    <source>
        <dbReference type="ARBA" id="ARBA00022701"/>
    </source>
</evidence>
<dbReference type="SUPFAM" id="SSF56059">
    <property type="entry name" value="Glutathione synthetase ATP-binding domain-like"/>
    <property type="match status" value="1"/>
</dbReference>
<comment type="similarity">
    <text evidence="1">Belongs to the tubulin--tyrosine ligase family.</text>
</comment>
<feature type="compositionally biased region" description="Low complexity" evidence="8">
    <location>
        <begin position="1495"/>
        <end position="1509"/>
    </location>
</feature>
<feature type="compositionally biased region" description="Low complexity" evidence="8">
    <location>
        <begin position="920"/>
        <end position="948"/>
    </location>
</feature>
<evidence type="ECO:0000256" key="7">
    <source>
        <dbReference type="ARBA" id="ARBA00049274"/>
    </source>
</evidence>
<feature type="compositionally biased region" description="Basic residues" evidence="8">
    <location>
        <begin position="589"/>
        <end position="611"/>
    </location>
</feature>
<feature type="region of interest" description="Disordered" evidence="8">
    <location>
        <begin position="437"/>
        <end position="467"/>
    </location>
</feature>
<evidence type="ECO:0000256" key="2">
    <source>
        <dbReference type="ARBA" id="ARBA00022598"/>
    </source>
</evidence>
<feature type="region of interest" description="Disordered" evidence="8">
    <location>
        <begin position="582"/>
        <end position="670"/>
    </location>
</feature>
<feature type="region of interest" description="Disordered" evidence="8">
    <location>
        <begin position="1495"/>
        <end position="1524"/>
    </location>
</feature>
<dbReference type="GO" id="GO:0015631">
    <property type="term" value="F:tubulin binding"/>
    <property type="evidence" value="ECO:0007669"/>
    <property type="project" value="TreeGrafter"/>
</dbReference>
<proteinExistence type="inferred from homology"/>
<feature type="compositionally biased region" description="Polar residues" evidence="8">
    <location>
        <begin position="1364"/>
        <end position="1395"/>
    </location>
</feature>
<keyword evidence="5" id="KW-0067">ATP-binding</keyword>
<evidence type="ECO:0000256" key="1">
    <source>
        <dbReference type="ARBA" id="ARBA00006820"/>
    </source>
</evidence>
<dbReference type="GO" id="GO:0000226">
    <property type="term" value="P:microtubule cytoskeleton organization"/>
    <property type="evidence" value="ECO:0007669"/>
    <property type="project" value="TreeGrafter"/>
</dbReference>
<dbReference type="PANTHER" id="PTHR12241">
    <property type="entry name" value="TUBULIN POLYGLUTAMYLASE"/>
    <property type="match status" value="1"/>
</dbReference>
<keyword evidence="2" id="KW-0436">Ligase</keyword>
<feature type="region of interest" description="Disordered" evidence="8">
    <location>
        <begin position="1"/>
        <end position="43"/>
    </location>
</feature>
<evidence type="ECO:0000256" key="8">
    <source>
        <dbReference type="SAM" id="MobiDB-lite"/>
    </source>
</evidence>
<feature type="compositionally biased region" description="Polar residues" evidence="8">
    <location>
        <begin position="1329"/>
        <end position="1346"/>
    </location>
</feature>
<feature type="compositionally biased region" description="Polar residues" evidence="8">
    <location>
        <begin position="1276"/>
        <end position="1293"/>
    </location>
</feature>
<dbReference type="Pfam" id="PF03133">
    <property type="entry name" value="TTL"/>
    <property type="match status" value="1"/>
</dbReference>
<feature type="compositionally biased region" description="Pro residues" evidence="8">
    <location>
        <begin position="736"/>
        <end position="756"/>
    </location>
</feature>
<dbReference type="InterPro" id="IPR004344">
    <property type="entry name" value="TTL/TTLL_fam"/>
</dbReference>
<dbReference type="GO" id="GO:0005524">
    <property type="term" value="F:ATP binding"/>
    <property type="evidence" value="ECO:0007669"/>
    <property type="project" value="UniProtKB-KW"/>
</dbReference>
<name>A0AAN8PR14_PATCE</name>
<dbReference type="GO" id="GO:0070740">
    <property type="term" value="F:tubulin-glutamic acid ligase activity"/>
    <property type="evidence" value="ECO:0007669"/>
    <property type="project" value="TreeGrafter"/>
</dbReference>
<evidence type="ECO:0000256" key="4">
    <source>
        <dbReference type="ARBA" id="ARBA00022741"/>
    </source>
</evidence>
<evidence type="ECO:0000313" key="9">
    <source>
        <dbReference type="EMBL" id="KAK6182262.1"/>
    </source>
</evidence>
<organism evidence="9 10">
    <name type="scientific">Patella caerulea</name>
    <name type="common">Rayed Mediterranean limpet</name>
    <dbReference type="NCBI Taxonomy" id="87958"/>
    <lineage>
        <taxon>Eukaryota</taxon>
        <taxon>Metazoa</taxon>
        <taxon>Spiralia</taxon>
        <taxon>Lophotrochozoa</taxon>
        <taxon>Mollusca</taxon>
        <taxon>Gastropoda</taxon>
        <taxon>Patellogastropoda</taxon>
        <taxon>Patelloidea</taxon>
        <taxon>Patellidae</taxon>
        <taxon>Patella</taxon>
    </lineage>
</organism>
<accession>A0AAN8PR14</accession>
<keyword evidence="10" id="KW-1185">Reference proteome</keyword>
<dbReference type="GO" id="GO:0036064">
    <property type="term" value="C:ciliary basal body"/>
    <property type="evidence" value="ECO:0007669"/>
    <property type="project" value="TreeGrafter"/>
</dbReference>
<feature type="region of interest" description="Disordered" evidence="8">
    <location>
        <begin position="1276"/>
        <end position="1464"/>
    </location>
</feature>
<feature type="compositionally biased region" description="Acidic residues" evidence="8">
    <location>
        <begin position="30"/>
        <end position="40"/>
    </location>
</feature>
<feature type="region of interest" description="Disordered" evidence="8">
    <location>
        <begin position="919"/>
        <end position="948"/>
    </location>
</feature>
<comment type="caution">
    <text evidence="9">The sequence shown here is derived from an EMBL/GenBank/DDBJ whole genome shotgun (WGS) entry which is preliminary data.</text>
</comment>
<evidence type="ECO:0000256" key="5">
    <source>
        <dbReference type="ARBA" id="ARBA00022840"/>
    </source>
</evidence>
<comment type="catalytic activity">
    <reaction evidence="7">
        <text>L-glutamyl-[protein] + L-glutamate + ATP = gamma-L-glutamyl-L-glutamyl-[protein] + ADP + phosphate + H(+)</text>
        <dbReference type="Rhea" id="RHEA:60144"/>
        <dbReference type="Rhea" id="RHEA-COMP:10208"/>
        <dbReference type="Rhea" id="RHEA-COMP:15517"/>
        <dbReference type="ChEBI" id="CHEBI:15378"/>
        <dbReference type="ChEBI" id="CHEBI:29973"/>
        <dbReference type="ChEBI" id="CHEBI:29985"/>
        <dbReference type="ChEBI" id="CHEBI:30616"/>
        <dbReference type="ChEBI" id="CHEBI:43474"/>
        <dbReference type="ChEBI" id="CHEBI:143622"/>
        <dbReference type="ChEBI" id="CHEBI:456216"/>
    </reaction>
    <physiologicalReaction direction="left-to-right" evidence="7">
        <dbReference type="Rhea" id="RHEA:60145"/>
    </physiologicalReaction>
</comment>
<dbReference type="Gene3D" id="3.30.470.20">
    <property type="entry name" value="ATP-grasp fold, B domain"/>
    <property type="match status" value="1"/>
</dbReference>
<dbReference type="Proteomes" id="UP001347796">
    <property type="component" value="Unassembled WGS sequence"/>
</dbReference>
<reference evidence="9 10" key="1">
    <citation type="submission" date="2024-01" db="EMBL/GenBank/DDBJ databases">
        <title>The genome of the rayed Mediterranean limpet Patella caerulea (Linnaeus, 1758).</title>
        <authorList>
            <person name="Anh-Thu Weber A."/>
            <person name="Halstead-Nussloch G."/>
        </authorList>
    </citation>
    <scope>NUCLEOTIDE SEQUENCE [LARGE SCALE GENOMIC DNA]</scope>
    <source>
        <strain evidence="9">AATW-2023a</strain>
        <tissue evidence="9">Whole specimen</tissue>
    </source>
</reference>
<dbReference type="FunFam" id="3.30.470.20:FF:000009">
    <property type="entry name" value="tubulin polyglutamylase TTLL5 isoform X1"/>
    <property type="match status" value="1"/>
</dbReference>
<feature type="compositionally biased region" description="Low complexity" evidence="8">
    <location>
        <begin position="1112"/>
        <end position="1126"/>
    </location>
</feature>
<keyword evidence="3" id="KW-0493">Microtubule</keyword>
<feature type="compositionally biased region" description="Basic and acidic residues" evidence="8">
    <location>
        <begin position="17"/>
        <end position="29"/>
    </location>
</feature>